<feature type="signal peptide" evidence="2">
    <location>
        <begin position="1"/>
        <end position="22"/>
    </location>
</feature>
<dbReference type="AlphaFoldDB" id="A0A7M5UHG8"/>
<protein>
    <submittedName>
        <fullName evidence="3">Uncharacterized protein</fullName>
    </submittedName>
</protein>
<organism evidence="3 4">
    <name type="scientific">Clytia hemisphaerica</name>
    <dbReference type="NCBI Taxonomy" id="252671"/>
    <lineage>
        <taxon>Eukaryota</taxon>
        <taxon>Metazoa</taxon>
        <taxon>Cnidaria</taxon>
        <taxon>Hydrozoa</taxon>
        <taxon>Hydroidolina</taxon>
        <taxon>Leptothecata</taxon>
        <taxon>Obeliida</taxon>
        <taxon>Clytiidae</taxon>
        <taxon>Clytia</taxon>
    </lineage>
</organism>
<evidence type="ECO:0000313" key="4">
    <source>
        <dbReference type="Proteomes" id="UP000594262"/>
    </source>
</evidence>
<feature type="chain" id="PRO_5029767554" evidence="2">
    <location>
        <begin position="23"/>
        <end position="363"/>
    </location>
</feature>
<name>A0A7M5UHG8_9CNID</name>
<keyword evidence="4" id="KW-1185">Reference proteome</keyword>
<evidence type="ECO:0000313" key="3">
    <source>
        <dbReference type="EnsemblMetazoa" id="CLYHEMP010426.1"/>
    </source>
</evidence>
<keyword evidence="2" id="KW-0732">Signal</keyword>
<sequence>MWRFSVLVFLVYCLLASNLTNGEVKNGKKEPVDPGTPSVQASINIINDVKNSKIVEDASKEMKDSGVLQETKESKKAKEDLKEAKEELAKTFEAEKKEFTLKEGTQIANAIATGISKGLGNLVKGFKTKSPYYFFSGLLNILTSVTTVMGPYGALAGPILTIISTVLDIFGKPAEEGQEGMIKRLLEEMSIKDLQAEARGMEMYYSLLQGQVRLLSEQKNFKDDKKKDVSVGEISLEEIHVLTYNNFRVFGRIEDKIKSTCFITEDPTSTADVKGRVDVKVKQCMGLLKLYCELSLGRQMLLAQLSSLARKKKLWVLSESLLNLVAESQKLDQKVLKFLTKPLENPAKRYTIYKLYTHQPIFL</sequence>
<dbReference type="Proteomes" id="UP000594262">
    <property type="component" value="Unplaced"/>
</dbReference>
<dbReference type="EnsemblMetazoa" id="CLYHEMT010426.1">
    <property type="protein sequence ID" value="CLYHEMP010426.1"/>
    <property type="gene ID" value="CLYHEMG010426"/>
</dbReference>
<evidence type="ECO:0000256" key="1">
    <source>
        <dbReference type="SAM" id="Coils"/>
    </source>
</evidence>
<proteinExistence type="predicted"/>
<feature type="coiled-coil region" evidence="1">
    <location>
        <begin position="67"/>
        <end position="98"/>
    </location>
</feature>
<keyword evidence="1" id="KW-0175">Coiled coil</keyword>
<accession>A0A7M5UHG8</accession>
<evidence type="ECO:0000256" key="2">
    <source>
        <dbReference type="SAM" id="SignalP"/>
    </source>
</evidence>
<reference evidence="3" key="1">
    <citation type="submission" date="2021-01" db="UniProtKB">
        <authorList>
            <consortium name="EnsemblMetazoa"/>
        </authorList>
    </citation>
    <scope>IDENTIFICATION</scope>
</reference>
<dbReference type="OrthoDB" id="6033355at2759"/>